<dbReference type="InterPro" id="IPR029062">
    <property type="entry name" value="Class_I_gatase-like"/>
</dbReference>
<evidence type="ECO:0000313" key="3">
    <source>
        <dbReference type="Proteomes" id="UP001589698"/>
    </source>
</evidence>
<keyword evidence="3" id="KW-1185">Reference proteome</keyword>
<comment type="caution">
    <text evidence="2">The sequence shown here is derived from an EMBL/GenBank/DDBJ whole genome shotgun (WGS) entry which is preliminary data.</text>
</comment>
<organism evidence="2 3">
    <name type="scientific">Nocardioides zeicaulis</name>
    <dbReference type="NCBI Taxonomy" id="1776857"/>
    <lineage>
        <taxon>Bacteria</taxon>
        <taxon>Bacillati</taxon>
        <taxon>Actinomycetota</taxon>
        <taxon>Actinomycetes</taxon>
        <taxon>Propionibacteriales</taxon>
        <taxon>Nocardioidaceae</taxon>
        <taxon>Nocardioides</taxon>
    </lineage>
</organism>
<gene>
    <name evidence="2" type="ORF">ACFFJG_15665</name>
</gene>
<dbReference type="Pfam" id="PF00117">
    <property type="entry name" value="GATase"/>
    <property type="match status" value="1"/>
</dbReference>
<dbReference type="RefSeq" id="WP_378519719.1">
    <property type="nucleotide sequence ID" value="NZ_CBCSDI010000026.1"/>
</dbReference>
<dbReference type="PANTHER" id="PTHR42695">
    <property type="entry name" value="GLUTAMINE AMIDOTRANSFERASE YLR126C-RELATED"/>
    <property type="match status" value="1"/>
</dbReference>
<dbReference type="PANTHER" id="PTHR42695:SF5">
    <property type="entry name" value="GLUTAMINE AMIDOTRANSFERASE YLR126C-RELATED"/>
    <property type="match status" value="1"/>
</dbReference>
<dbReference type="Proteomes" id="UP001589698">
    <property type="component" value="Unassembled WGS sequence"/>
</dbReference>
<dbReference type="SUPFAM" id="SSF52317">
    <property type="entry name" value="Class I glutamine amidotransferase-like"/>
    <property type="match status" value="1"/>
</dbReference>
<reference evidence="2 3" key="1">
    <citation type="submission" date="2024-09" db="EMBL/GenBank/DDBJ databases">
        <authorList>
            <person name="Sun Q."/>
            <person name="Mori K."/>
        </authorList>
    </citation>
    <scope>NUCLEOTIDE SEQUENCE [LARGE SCALE GENOMIC DNA]</scope>
    <source>
        <strain evidence="2 3">CCM 8654</strain>
    </source>
</reference>
<dbReference type="CDD" id="cd01741">
    <property type="entry name" value="GATase1_1"/>
    <property type="match status" value="1"/>
</dbReference>
<feature type="domain" description="Glutamine amidotransferase" evidence="1">
    <location>
        <begin position="23"/>
        <end position="183"/>
    </location>
</feature>
<evidence type="ECO:0000259" key="1">
    <source>
        <dbReference type="Pfam" id="PF00117"/>
    </source>
</evidence>
<dbReference type="InterPro" id="IPR017926">
    <property type="entry name" value="GATASE"/>
</dbReference>
<proteinExistence type="predicted"/>
<sequence>MSPRVLVVEHQASCPPHLVGRWLEEAGCTLVMCRPYAGDALPATTAYDALLVLGGDMGAHDHDRAPWLPALKELVVDAVAASVPALGICLGHQVMAVALGGEVARNPRGQTVGVQPVGWSADAAGDPLFGAHTGEEHAIHWNNDVVTAVPDGGVVLARTPGGEVQVARLAPSAWGVQAHPEVDADVVAGWAADDRDDLVALGLDEETVLARVRDASEDLASQWRPLVRRFAALAGARVGARVGGMPGVAR</sequence>
<dbReference type="EMBL" id="JBHLXH010000002">
    <property type="protein sequence ID" value="MFC0223925.1"/>
    <property type="molecule type" value="Genomic_DNA"/>
</dbReference>
<accession>A0ABV6E4L8</accession>
<protein>
    <submittedName>
        <fullName evidence="2">Type 1 glutamine amidotransferase</fullName>
    </submittedName>
</protein>
<evidence type="ECO:0000313" key="2">
    <source>
        <dbReference type="EMBL" id="MFC0223925.1"/>
    </source>
</evidence>
<name>A0ABV6E4L8_9ACTN</name>
<dbReference type="PROSITE" id="PS51273">
    <property type="entry name" value="GATASE_TYPE_1"/>
    <property type="match status" value="1"/>
</dbReference>
<dbReference type="InterPro" id="IPR044992">
    <property type="entry name" value="ChyE-like"/>
</dbReference>
<dbReference type="Gene3D" id="3.40.50.880">
    <property type="match status" value="1"/>
</dbReference>
<keyword evidence="2" id="KW-0315">Glutamine amidotransferase</keyword>